<protein>
    <recommendedName>
        <fullName evidence="3">Swi5-dependent recombination DNA repair protein 1 homolog</fullName>
    </recommendedName>
    <alternativeName>
        <fullName evidence="10">Meiosis protein 5 homolog</fullName>
    </alternativeName>
</protein>
<evidence type="ECO:0000256" key="3">
    <source>
        <dbReference type="ARBA" id="ARBA00014688"/>
    </source>
</evidence>
<accession>A0ABM1EDX0</accession>
<keyword evidence="7" id="KW-0804">Transcription</keyword>
<dbReference type="Pfam" id="PF10376">
    <property type="entry name" value="Mei5"/>
    <property type="match status" value="1"/>
</dbReference>
<gene>
    <name evidence="12" type="primary">LOC106811325</name>
</gene>
<comment type="similarity">
    <text evidence="2">Belongs to the SFR1/MEI5 family.</text>
</comment>
<sequence>MCRTKSADVLAASPSLPQRRILKSATPTTLVSSGCSTLAVNSQNIHDCDQSTPKKTLFETNNIAVVPRSNEQINLKKQQASNTPGGRQPERLLNRFKRRSDSECNRRIIDSVKRIKLNDGDASFDGRDTPVDVATTGWTSESSLQEELVIKEDKLRKLQMVELYKSKNDLVRLEELINKWRGASQQILEALHGYTSEPRPTISQLLDHLQIPASVVMFNPEDQCFE</sequence>
<keyword evidence="6" id="KW-0175">Coiled coil</keyword>
<keyword evidence="11" id="KW-1185">Reference proteome</keyword>
<evidence type="ECO:0000313" key="11">
    <source>
        <dbReference type="Proteomes" id="UP000695022"/>
    </source>
</evidence>
<dbReference type="PROSITE" id="PS51257">
    <property type="entry name" value="PROKAR_LIPOPROTEIN"/>
    <property type="match status" value="1"/>
</dbReference>
<name>A0ABM1EDX0_PRICU</name>
<keyword evidence="8" id="KW-0234">DNA repair</keyword>
<organism evidence="11 12">
    <name type="scientific">Priapulus caudatus</name>
    <name type="common">Priapulid worm</name>
    <dbReference type="NCBI Taxonomy" id="37621"/>
    <lineage>
        <taxon>Eukaryota</taxon>
        <taxon>Metazoa</taxon>
        <taxon>Ecdysozoa</taxon>
        <taxon>Scalidophora</taxon>
        <taxon>Priapulida</taxon>
        <taxon>Priapulimorpha</taxon>
        <taxon>Priapulimorphida</taxon>
        <taxon>Priapulidae</taxon>
        <taxon>Priapulus</taxon>
    </lineage>
</organism>
<dbReference type="PANTHER" id="PTHR28643:SF1">
    <property type="entry name" value="SWI5-DEPENDENT RECOMBINATION DNA REPAIR PROTEIN 1 HOMOLOG"/>
    <property type="match status" value="1"/>
</dbReference>
<evidence type="ECO:0000256" key="7">
    <source>
        <dbReference type="ARBA" id="ARBA00023163"/>
    </source>
</evidence>
<dbReference type="InterPro" id="IPR042429">
    <property type="entry name" value="SFR1"/>
</dbReference>
<evidence type="ECO:0000256" key="6">
    <source>
        <dbReference type="ARBA" id="ARBA00023054"/>
    </source>
</evidence>
<dbReference type="PANTHER" id="PTHR28643">
    <property type="entry name" value="SWI5-DEPENDENT RECOMBINATION DNA REPAIR PROTEIN 1 HOMOLOG"/>
    <property type="match status" value="1"/>
</dbReference>
<keyword evidence="9" id="KW-0539">Nucleus</keyword>
<evidence type="ECO:0000256" key="5">
    <source>
        <dbReference type="ARBA" id="ARBA00023015"/>
    </source>
</evidence>
<keyword evidence="5" id="KW-0805">Transcription regulation</keyword>
<evidence type="ECO:0000256" key="2">
    <source>
        <dbReference type="ARBA" id="ARBA00008729"/>
    </source>
</evidence>
<comment type="subcellular location">
    <subcellularLocation>
        <location evidence="1">Nucleus</location>
    </subcellularLocation>
</comment>
<keyword evidence="4" id="KW-0227">DNA damage</keyword>
<dbReference type="GeneID" id="106811325"/>
<dbReference type="RefSeq" id="XP_014670391.1">
    <property type="nucleotide sequence ID" value="XM_014814905.1"/>
</dbReference>
<proteinExistence type="inferred from homology"/>
<evidence type="ECO:0000256" key="8">
    <source>
        <dbReference type="ARBA" id="ARBA00023204"/>
    </source>
</evidence>
<dbReference type="InterPro" id="IPR018468">
    <property type="entry name" value="SFR1/Mei5"/>
</dbReference>
<evidence type="ECO:0000256" key="1">
    <source>
        <dbReference type="ARBA" id="ARBA00004123"/>
    </source>
</evidence>
<evidence type="ECO:0000313" key="12">
    <source>
        <dbReference type="RefSeq" id="XP_014670391.1"/>
    </source>
</evidence>
<evidence type="ECO:0000256" key="4">
    <source>
        <dbReference type="ARBA" id="ARBA00022763"/>
    </source>
</evidence>
<reference evidence="12" key="1">
    <citation type="submission" date="2025-08" db="UniProtKB">
        <authorList>
            <consortium name="RefSeq"/>
        </authorList>
    </citation>
    <scope>IDENTIFICATION</scope>
</reference>
<evidence type="ECO:0000256" key="10">
    <source>
        <dbReference type="ARBA" id="ARBA00033234"/>
    </source>
</evidence>
<dbReference type="Gene3D" id="6.10.140.1020">
    <property type="match status" value="1"/>
</dbReference>
<evidence type="ECO:0000256" key="9">
    <source>
        <dbReference type="ARBA" id="ARBA00023242"/>
    </source>
</evidence>
<dbReference type="Proteomes" id="UP000695022">
    <property type="component" value="Unplaced"/>
</dbReference>